<dbReference type="STRING" id="185761.SAMN05660282_02028"/>
<dbReference type="Proteomes" id="UP000199065">
    <property type="component" value="Unassembled WGS sequence"/>
</dbReference>
<dbReference type="PROSITE" id="PS51257">
    <property type="entry name" value="PROKAR_LIPOPROTEIN"/>
    <property type="match status" value="1"/>
</dbReference>
<evidence type="ECO:0000313" key="7">
    <source>
        <dbReference type="EMBL" id="SFG81100.1"/>
    </source>
</evidence>
<keyword evidence="3" id="KW-0479">Metal-binding</keyword>
<name>A0A1I2UVQ7_9CORY</name>
<dbReference type="SUPFAM" id="SSF88723">
    <property type="entry name" value="PIN domain-like"/>
    <property type="match status" value="1"/>
</dbReference>
<evidence type="ECO:0000256" key="1">
    <source>
        <dbReference type="ARBA" id="ARBA00022649"/>
    </source>
</evidence>
<organism evidence="7 8">
    <name type="scientific">Corynebacterium spheniscorum</name>
    <dbReference type="NCBI Taxonomy" id="185761"/>
    <lineage>
        <taxon>Bacteria</taxon>
        <taxon>Bacillati</taxon>
        <taxon>Actinomycetota</taxon>
        <taxon>Actinomycetes</taxon>
        <taxon>Mycobacteriales</taxon>
        <taxon>Corynebacteriaceae</taxon>
        <taxon>Corynebacterium</taxon>
    </lineage>
</organism>
<dbReference type="OrthoDB" id="3694906at2"/>
<feature type="domain" description="PIN" evidence="6">
    <location>
        <begin position="3"/>
        <end position="44"/>
    </location>
</feature>
<evidence type="ECO:0000256" key="4">
    <source>
        <dbReference type="ARBA" id="ARBA00022801"/>
    </source>
</evidence>
<keyword evidence="4" id="KW-0378">Hydrolase</keyword>
<keyword evidence="5" id="KW-0460">Magnesium</keyword>
<evidence type="ECO:0000256" key="2">
    <source>
        <dbReference type="ARBA" id="ARBA00022722"/>
    </source>
</evidence>
<dbReference type="GO" id="GO:0016787">
    <property type="term" value="F:hydrolase activity"/>
    <property type="evidence" value="ECO:0007669"/>
    <property type="project" value="UniProtKB-KW"/>
</dbReference>
<evidence type="ECO:0000259" key="6">
    <source>
        <dbReference type="Pfam" id="PF01850"/>
    </source>
</evidence>
<dbReference type="InterPro" id="IPR002716">
    <property type="entry name" value="PIN_dom"/>
</dbReference>
<dbReference type="GO" id="GO:0004518">
    <property type="term" value="F:nuclease activity"/>
    <property type="evidence" value="ECO:0007669"/>
    <property type="project" value="UniProtKB-KW"/>
</dbReference>
<dbReference type="EMBL" id="FOPJ01000016">
    <property type="protein sequence ID" value="SFG81100.1"/>
    <property type="molecule type" value="Genomic_DNA"/>
</dbReference>
<sequence>MRKAQELGTELMIKPADASILACAITAGCHFLYTKDEKLIKAAEPLEEIKVSKPPSLDLPEQKQLF</sequence>
<gene>
    <name evidence="7" type="ORF">SAMN05660282_02028</name>
</gene>
<dbReference type="Pfam" id="PF01850">
    <property type="entry name" value="PIN"/>
    <property type="match status" value="1"/>
</dbReference>
<evidence type="ECO:0000256" key="3">
    <source>
        <dbReference type="ARBA" id="ARBA00022723"/>
    </source>
</evidence>
<dbReference type="AlphaFoldDB" id="A0A1I2UVQ7"/>
<proteinExistence type="predicted"/>
<evidence type="ECO:0000313" key="8">
    <source>
        <dbReference type="Proteomes" id="UP000199065"/>
    </source>
</evidence>
<dbReference type="GO" id="GO:0046872">
    <property type="term" value="F:metal ion binding"/>
    <property type="evidence" value="ECO:0007669"/>
    <property type="project" value="UniProtKB-KW"/>
</dbReference>
<dbReference type="InterPro" id="IPR029060">
    <property type="entry name" value="PIN-like_dom_sf"/>
</dbReference>
<keyword evidence="8" id="KW-1185">Reference proteome</keyword>
<keyword evidence="1" id="KW-1277">Toxin-antitoxin system</keyword>
<protein>
    <submittedName>
        <fullName evidence="7">PIN domain-containing protein</fullName>
    </submittedName>
</protein>
<keyword evidence="2" id="KW-0540">Nuclease</keyword>
<accession>A0A1I2UVQ7</accession>
<evidence type="ECO:0000256" key="5">
    <source>
        <dbReference type="ARBA" id="ARBA00022842"/>
    </source>
</evidence>
<dbReference type="Gene3D" id="3.40.50.1010">
    <property type="entry name" value="5'-nuclease"/>
    <property type="match status" value="1"/>
</dbReference>
<reference evidence="7 8" key="1">
    <citation type="submission" date="2016-10" db="EMBL/GenBank/DDBJ databases">
        <authorList>
            <person name="de Groot N.N."/>
        </authorList>
    </citation>
    <scope>NUCLEOTIDE SEQUENCE [LARGE SCALE GENOMIC DNA]</scope>
    <source>
        <strain>J11</strain>
        <strain evidence="8">PG 39</strain>
    </source>
</reference>